<organism evidence="9 10">
    <name type="scientific">Mesocestoides corti</name>
    <name type="common">Flatworm</name>
    <dbReference type="NCBI Taxonomy" id="53468"/>
    <lineage>
        <taxon>Eukaryota</taxon>
        <taxon>Metazoa</taxon>
        <taxon>Spiralia</taxon>
        <taxon>Lophotrochozoa</taxon>
        <taxon>Platyhelminthes</taxon>
        <taxon>Cestoda</taxon>
        <taxon>Eucestoda</taxon>
        <taxon>Cyclophyllidea</taxon>
        <taxon>Mesocestoididae</taxon>
        <taxon>Mesocestoides</taxon>
    </lineage>
</organism>
<dbReference type="PROSITE" id="PS50089">
    <property type="entry name" value="ZF_RING_2"/>
    <property type="match status" value="1"/>
</dbReference>
<dbReference type="GO" id="GO:0016567">
    <property type="term" value="P:protein ubiquitination"/>
    <property type="evidence" value="ECO:0007669"/>
    <property type="project" value="InterPro"/>
</dbReference>
<evidence type="ECO:0000256" key="1">
    <source>
        <dbReference type="ARBA" id="ARBA00022723"/>
    </source>
</evidence>
<evidence type="ECO:0000256" key="5">
    <source>
        <dbReference type="ARBA" id="ARBA00041081"/>
    </source>
</evidence>
<feature type="domain" description="RING-type" evidence="8">
    <location>
        <begin position="90"/>
        <end position="125"/>
    </location>
</feature>
<dbReference type="PANTHER" id="PTHR13480:SF0">
    <property type="entry name" value="E3 UBIQUITIN-PROTEIN LIGASE HAKAI"/>
    <property type="match status" value="1"/>
</dbReference>
<accession>A0A0R3U3V3</accession>
<dbReference type="SUPFAM" id="SSF57850">
    <property type="entry name" value="RING/U-box"/>
    <property type="match status" value="1"/>
</dbReference>
<dbReference type="InterPro" id="IPR041042">
    <property type="entry name" value="Znf_Hakai"/>
</dbReference>
<dbReference type="InterPro" id="IPR017907">
    <property type="entry name" value="Znf_RING_CS"/>
</dbReference>
<keyword evidence="1" id="KW-0479">Metal-binding</keyword>
<dbReference type="STRING" id="53468.A0A0R3U3V3"/>
<dbReference type="GO" id="GO:0061630">
    <property type="term" value="F:ubiquitin protein ligase activity"/>
    <property type="evidence" value="ECO:0007669"/>
    <property type="project" value="InterPro"/>
</dbReference>
<evidence type="ECO:0000259" key="8">
    <source>
        <dbReference type="PROSITE" id="PS50089"/>
    </source>
</evidence>
<dbReference type="EMBL" id="UXSR01000151">
    <property type="protein sequence ID" value="VDD75285.1"/>
    <property type="molecule type" value="Genomic_DNA"/>
</dbReference>
<comment type="similarity">
    <text evidence="4">Belongs to the Hakai family.</text>
</comment>
<dbReference type="AlphaFoldDB" id="A0A0R3U3V3"/>
<dbReference type="InterPro" id="IPR001841">
    <property type="entry name" value="Znf_RING"/>
</dbReference>
<evidence type="ECO:0000313" key="9">
    <source>
        <dbReference type="EMBL" id="VDD75285.1"/>
    </source>
</evidence>
<dbReference type="Gene3D" id="3.30.40.10">
    <property type="entry name" value="Zinc/RING finger domain, C3HC4 (zinc finger)"/>
    <property type="match status" value="1"/>
</dbReference>
<dbReference type="PANTHER" id="PTHR13480">
    <property type="entry name" value="E3 UBIQUITIN-PROTEIN LIGASE HAKAI-RELATED"/>
    <property type="match status" value="1"/>
</dbReference>
<dbReference type="Pfam" id="PF18408">
    <property type="entry name" value="zf_Hakai"/>
    <property type="match status" value="1"/>
</dbReference>
<evidence type="ECO:0000256" key="4">
    <source>
        <dbReference type="ARBA" id="ARBA00038499"/>
    </source>
</evidence>
<dbReference type="GO" id="GO:0030155">
    <property type="term" value="P:regulation of cell adhesion"/>
    <property type="evidence" value="ECO:0007669"/>
    <property type="project" value="TreeGrafter"/>
</dbReference>
<feature type="region of interest" description="Disordered" evidence="7">
    <location>
        <begin position="300"/>
        <end position="327"/>
    </location>
</feature>
<sequence>MKVGGNPMQLALIDAVTHVVTVAVLRRPTAAVAQGQRKAITNEGIAVKGEGSKVEVGVALSAQAIHARPRVQVHVWIVGEKPKDLTFHICDICDKPIIVYGRLKPCNHVFCFTCASTLPGTCHSCVAKVGIAPTYAHDTTDANDCVEANKQAAMGLSGARAAVGIRPCANRHPLVECLDDSDSAESPQFVYASIRRLFPHRPAIFWCKKAYTSCDRCMLGGIFQCAEGTVCRRTYLSQRDLQAHIDHRHKPKAAPASVPTTKPTHAPVIFPTQPPPFLVPPPANFSVPPPPLLSAHPPAVTNASLLSPQPPPSNALLEAPSPQPSAVAAANPAATIAALAAAIQANSSPGLPVSSVWNK</sequence>
<keyword evidence="3" id="KW-0862">Zinc</keyword>
<evidence type="ECO:0000256" key="7">
    <source>
        <dbReference type="SAM" id="MobiDB-lite"/>
    </source>
</evidence>
<protein>
    <recommendedName>
        <fullName evidence="5">E3 ubiquitin-protein ligase Hakai</fullName>
    </recommendedName>
</protein>
<keyword evidence="10" id="KW-1185">Reference proteome</keyword>
<keyword evidence="2 6" id="KW-0863">Zinc-finger</keyword>
<evidence type="ECO:0000256" key="6">
    <source>
        <dbReference type="PROSITE-ProRule" id="PRU00175"/>
    </source>
</evidence>
<dbReference type="InterPro" id="IPR013083">
    <property type="entry name" value="Znf_RING/FYVE/PHD"/>
</dbReference>
<proteinExistence type="inferred from homology"/>
<feature type="region of interest" description="Disordered" evidence="7">
    <location>
        <begin position="246"/>
        <end position="266"/>
    </location>
</feature>
<dbReference type="OrthoDB" id="547746at2759"/>
<evidence type="ECO:0000256" key="3">
    <source>
        <dbReference type="ARBA" id="ARBA00022833"/>
    </source>
</evidence>
<dbReference type="Gene3D" id="6.10.140.2210">
    <property type="match status" value="1"/>
</dbReference>
<gene>
    <name evidence="9" type="ORF">MCOS_LOCUS1288</name>
</gene>
<evidence type="ECO:0000256" key="2">
    <source>
        <dbReference type="ARBA" id="ARBA00022771"/>
    </source>
</evidence>
<reference evidence="9 10" key="1">
    <citation type="submission" date="2018-10" db="EMBL/GenBank/DDBJ databases">
        <authorList>
            <consortium name="Pathogen Informatics"/>
        </authorList>
    </citation>
    <scope>NUCLEOTIDE SEQUENCE [LARGE SCALE GENOMIC DNA]</scope>
</reference>
<dbReference type="Proteomes" id="UP000267029">
    <property type="component" value="Unassembled WGS sequence"/>
</dbReference>
<name>A0A0R3U3V3_MESCO</name>
<dbReference type="PROSITE" id="PS00518">
    <property type="entry name" value="ZF_RING_1"/>
    <property type="match status" value="1"/>
</dbReference>
<dbReference type="InterPro" id="IPR040383">
    <property type="entry name" value="HAKAI/CBLL2"/>
</dbReference>
<dbReference type="GO" id="GO:0008270">
    <property type="term" value="F:zinc ion binding"/>
    <property type="evidence" value="ECO:0007669"/>
    <property type="project" value="UniProtKB-KW"/>
</dbReference>
<evidence type="ECO:0000313" key="10">
    <source>
        <dbReference type="Proteomes" id="UP000267029"/>
    </source>
</evidence>